<name>A0A6H5HZG4_9HYME</name>
<reference evidence="1 2" key="1">
    <citation type="submission" date="2020-02" db="EMBL/GenBank/DDBJ databases">
        <authorList>
            <person name="Ferguson B K."/>
        </authorList>
    </citation>
    <scope>NUCLEOTIDE SEQUENCE [LARGE SCALE GENOMIC DNA]</scope>
</reference>
<organism evidence="1 2">
    <name type="scientific">Trichogramma brassicae</name>
    <dbReference type="NCBI Taxonomy" id="86971"/>
    <lineage>
        <taxon>Eukaryota</taxon>
        <taxon>Metazoa</taxon>
        <taxon>Ecdysozoa</taxon>
        <taxon>Arthropoda</taxon>
        <taxon>Hexapoda</taxon>
        <taxon>Insecta</taxon>
        <taxon>Pterygota</taxon>
        <taxon>Neoptera</taxon>
        <taxon>Endopterygota</taxon>
        <taxon>Hymenoptera</taxon>
        <taxon>Apocrita</taxon>
        <taxon>Proctotrupomorpha</taxon>
        <taxon>Chalcidoidea</taxon>
        <taxon>Trichogrammatidae</taxon>
        <taxon>Trichogramma</taxon>
    </lineage>
</organism>
<evidence type="ECO:0000313" key="2">
    <source>
        <dbReference type="Proteomes" id="UP000479190"/>
    </source>
</evidence>
<evidence type="ECO:0000313" key="1">
    <source>
        <dbReference type="EMBL" id="CAB0030665.1"/>
    </source>
</evidence>
<dbReference type="AlphaFoldDB" id="A0A6H5HZG4"/>
<sequence>MSCLKGPRGVSPGEPELVRRAVSTLFPRVTTLRISLPARTYEEWIPEVSVRELRGACRTVRDQAAPGPDGFPNLALKAAVGTRMDVFRRVFMAFLREGCFPARWKRQRLVLMLKPSKPAFEPSSYWPLCMLDTAGKLLERIIADRLEAFTDGPAGLASSSCPTCHPAVEDVEHVIFHCPRFTVEREELYCLANGPLEPETFVGFMLENERNLEATSSFASSVMTRLRSEEKARRR</sequence>
<protein>
    <submittedName>
        <fullName evidence="1">Uncharacterized protein</fullName>
    </submittedName>
</protein>
<dbReference type="EMBL" id="CADCXV010000513">
    <property type="protein sequence ID" value="CAB0030665.1"/>
    <property type="molecule type" value="Genomic_DNA"/>
</dbReference>
<proteinExistence type="predicted"/>
<gene>
    <name evidence="1" type="ORF">TBRA_LOCUS2661</name>
</gene>
<keyword evidence="2" id="KW-1185">Reference proteome</keyword>
<dbReference type="Proteomes" id="UP000479190">
    <property type="component" value="Unassembled WGS sequence"/>
</dbReference>
<dbReference type="PANTHER" id="PTHR19446">
    <property type="entry name" value="REVERSE TRANSCRIPTASES"/>
    <property type="match status" value="1"/>
</dbReference>
<dbReference type="OrthoDB" id="415822at2759"/>
<accession>A0A6H5HZG4</accession>